<keyword evidence="2" id="KW-1185">Reference proteome</keyword>
<organism evidence="1 2">
    <name type="scientific">Camelus dromedarius</name>
    <name type="common">Dromedary</name>
    <name type="synonym">Arabian camel</name>
    <dbReference type="NCBI Taxonomy" id="9838"/>
    <lineage>
        <taxon>Eukaryota</taxon>
        <taxon>Metazoa</taxon>
        <taxon>Chordata</taxon>
        <taxon>Craniata</taxon>
        <taxon>Vertebrata</taxon>
        <taxon>Euteleostomi</taxon>
        <taxon>Mammalia</taxon>
        <taxon>Eutheria</taxon>
        <taxon>Laurasiatheria</taxon>
        <taxon>Artiodactyla</taxon>
        <taxon>Tylopoda</taxon>
        <taxon>Camelidae</taxon>
        <taxon>Camelus</taxon>
    </lineage>
</organism>
<dbReference type="EMBL" id="JWIN03000006">
    <property type="protein sequence ID" value="KAB1276852.1"/>
    <property type="molecule type" value="Genomic_DNA"/>
</dbReference>
<proteinExistence type="predicted"/>
<comment type="caution">
    <text evidence="1">The sequence shown here is derived from an EMBL/GenBank/DDBJ whole genome shotgun (WGS) entry which is preliminary data.</text>
</comment>
<gene>
    <name evidence="1" type="ORF">Cadr_000005534</name>
</gene>
<sequence length="94" mass="10882">MIKLGRLFELHRQGYILPRGPRVDIASHRHHRLDVTSRKYQKPPKTVCTPELSREALADMRSRLCLDWYLGLEVSKAQSSTMVEKGWASALKQH</sequence>
<dbReference type="AlphaFoldDB" id="A0A5N4E0D6"/>
<name>A0A5N4E0D6_CAMDR</name>
<evidence type="ECO:0000313" key="2">
    <source>
        <dbReference type="Proteomes" id="UP000299084"/>
    </source>
</evidence>
<evidence type="ECO:0000313" key="1">
    <source>
        <dbReference type="EMBL" id="KAB1276852.1"/>
    </source>
</evidence>
<dbReference type="Proteomes" id="UP000299084">
    <property type="component" value="Unassembled WGS sequence"/>
</dbReference>
<accession>A0A5N4E0D6</accession>
<protein>
    <submittedName>
        <fullName evidence="1">Uncharacterized protein</fullName>
    </submittedName>
</protein>
<reference evidence="1 2" key="1">
    <citation type="journal article" date="2019" name="Mol. Ecol. Resour.">
        <title>Improving Illumina assemblies with Hi-C and long reads: an example with the North African dromedary.</title>
        <authorList>
            <person name="Elbers J.P."/>
            <person name="Rogers M.F."/>
            <person name="Perelman P.L."/>
            <person name="Proskuryakova A.A."/>
            <person name="Serdyukova N.A."/>
            <person name="Johnson W.E."/>
            <person name="Horin P."/>
            <person name="Corander J."/>
            <person name="Murphy D."/>
            <person name="Burger P.A."/>
        </authorList>
    </citation>
    <scope>NUCLEOTIDE SEQUENCE [LARGE SCALE GENOMIC DNA]</scope>
    <source>
        <strain evidence="1">Drom800</strain>
        <tissue evidence="1">Blood</tissue>
    </source>
</reference>